<proteinExistence type="predicted"/>
<evidence type="ECO:0000313" key="2">
    <source>
        <dbReference type="Proteomes" id="UP001519460"/>
    </source>
</evidence>
<protein>
    <submittedName>
        <fullName evidence="1">Uncharacterized protein</fullName>
    </submittedName>
</protein>
<keyword evidence="2" id="KW-1185">Reference proteome</keyword>
<organism evidence="1 2">
    <name type="scientific">Batillaria attramentaria</name>
    <dbReference type="NCBI Taxonomy" id="370345"/>
    <lineage>
        <taxon>Eukaryota</taxon>
        <taxon>Metazoa</taxon>
        <taxon>Spiralia</taxon>
        <taxon>Lophotrochozoa</taxon>
        <taxon>Mollusca</taxon>
        <taxon>Gastropoda</taxon>
        <taxon>Caenogastropoda</taxon>
        <taxon>Sorbeoconcha</taxon>
        <taxon>Cerithioidea</taxon>
        <taxon>Batillariidae</taxon>
        <taxon>Batillaria</taxon>
    </lineage>
</organism>
<name>A0ABD0M0V6_9CAEN</name>
<dbReference type="AlphaFoldDB" id="A0ABD0M0V6"/>
<sequence length="214" mass="22983">MCLCLLGGSGPLVRKMAGAKCVRDADCPVSIYLRKMLPAALETPAKITRHVLLMLVVVTEVRMRAHTSQSVCVCGGGGNLSQINDPDADIPVSGRQLFFPAQTLLSIFIIRQNDHGRGKVFPAGHDGLAVTAYLSAITVPARRPPDRSMSELVPPSFQRPQAISTCGRRLSLFSYGESLCVICAGFNGSVVRRTVGWTGIFCGSLCVNFCQELS</sequence>
<comment type="caution">
    <text evidence="1">The sequence shown here is derived from an EMBL/GenBank/DDBJ whole genome shotgun (WGS) entry which is preliminary data.</text>
</comment>
<dbReference type="EMBL" id="JACVVK020000011">
    <property type="protein sequence ID" value="KAK7505267.1"/>
    <property type="molecule type" value="Genomic_DNA"/>
</dbReference>
<dbReference type="Proteomes" id="UP001519460">
    <property type="component" value="Unassembled WGS sequence"/>
</dbReference>
<reference evidence="1 2" key="1">
    <citation type="journal article" date="2023" name="Sci. Data">
        <title>Genome assembly of the Korean intertidal mud-creeper Batillaria attramentaria.</title>
        <authorList>
            <person name="Patra A.K."/>
            <person name="Ho P.T."/>
            <person name="Jun S."/>
            <person name="Lee S.J."/>
            <person name="Kim Y."/>
            <person name="Won Y.J."/>
        </authorList>
    </citation>
    <scope>NUCLEOTIDE SEQUENCE [LARGE SCALE GENOMIC DNA]</scope>
    <source>
        <strain evidence="1">Wonlab-2016</strain>
    </source>
</reference>
<gene>
    <name evidence="1" type="ORF">BaRGS_00003429</name>
</gene>
<evidence type="ECO:0000313" key="1">
    <source>
        <dbReference type="EMBL" id="KAK7505267.1"/>
    </source>
</evidence>
<accession>A0ABD0M0V6</accession>